<keyword evidence="1" id="KW-0677">Repeat</keyword>
<evidence type="ECO:0000313" key="5">
    <source>
        <dbReference type="EMBL" id="KAK2548152.1"/>
    </source>
</evidence>
<name>A0AAD9PSA0_ACRCE</name>
<evidence type="ECO:0000256" key="1">
    <source>
        <dbReference type="ARBA" id="ARBA00022737"/>
    </source>
</evidence>
<organism evidence="5 6">
    <name type="scientific">Acropora cervicornis</name>
    <name type="common">Staghorn coral</name>
    <dbReference type="NCBI Taxonomy" id="6130"/>
    <lineage>
        <taxon>Eukaryota</taxon>
        <taxon>Metazoa</taxon>
        <taxon>Cnidaria</taxon>
        <taxon>Anthozoa</taxon>
        <taxon>Hexacorallia</taxon>
        <taxon>Scleractinia</taxon>
        <taxon>Astrocoeniina</taxon>
        <taxon>Acroporidae</taxon>
        <taxon>Acropora</taxon>
    </lineage>
</organism>
<keyword evidence="2 4" id="KW-0802">TPR repeat</keyword>
<evidence type="ECO:0000256" key="4">
    <source>
        <dbReference type="PROSITE-ProRule" id="PRU00339"/>
    </source>
</evidence>
<dbReference type="SUPFAM" id="SSF48452">
    <property type="entry name" value="TPR-like"/>
    <property type="match status" value="1"/>
</dbReference>
<sequence>MADLCEMVFGLEVSVLEREKKNILSSLAAIDQEIVESGEFEELKDTVTCLCKGDYFTALKGKTSQHLLHLAAASTGDFNVINEIALVLKCAKTNSPQIIRHALVLFIGVACLELFIQLNWTGPSDPQHGMGILPGCNQETSDELILQRLSEDGQEHFNAAQSIVGLRVELTGALGRRTKFQQQDVSQLVLFLQREANSDVALNDDTLLAKVKFKDENIQHHINETDVDISPLDQAVILGLTVECQKRQATHTLNTEELLAYLEAITNHPKAWCLSMVALLMRSRLEKDSTRKMERSMMQLQELFDSIENHYPERDLAKLLFQMGAVKSALDIFHQIHAWEDVVYCYQSLGWHAKEDVWFSLGCAAIAANDLEVAAKAFHRCVSLDSWNAEAWNNLSHIYIKKGQKSRAYLTLKESLKGNYESWHIWENFLVVCVDVGAFRDAIIAYDRLMDLRDKYCDVQILGILVRAVNQGLLDLKEKSASDLRPNLLKLMGRQTSQVYLFSL</sequence>
<keyword evidence="6" id="KW-1185">Reference proteome</keyword>
<dbReference type="Pfam" id="PF13181">
    <property type="entry name" value="TPR_8"/>
    <property type="match status" value="1"/>
</dbReference>
<dbReference type="InterPro" id="IPR011990">
    <property type="entry name" value="TPR-like_helical_dom_sf"/>
</dbReference>
<dbReference type="PANTHER" id="PTHR16193:SF0">
    <property type="entry name" value="TETRATRICOPEPTIDE REPEAT PROTEIN 27"/>
    <property type="match status" value="1"/>
</dbReference>
<gene>
    <name evidence="5" type="ORF">P5673_031763</name>
</gene>
<accession>A0AAD9PSA0</accession>
<dbReference type="PANTHER" id="PTHR16193">
    <property type="entry name" value="TETRATRICOPEPTIDE REPEAT PROTEIN 27"/>
    <property type="match status" value="1"/>
</dbReference>
<proteinExistence type="inferred from homology"/>
<protein>
    <submittedName>
        <fullName evidence="5">Tetratricopeptide repeat protein 27</fullName>
    </submittedName>
</protein>
<dbReference type="Proteomes" id="UP001249851">
    <property type="component" value="Unassembled WGS sequence"/>
</dbReference>
<dbReference type="InterPro" id="IPR044244">
    <property type="entry name" value="TTC27/Emw1"/>
</dbReference>
<dbReference type="PROSITE" id="PS50005">
    <property type="entry name" value="TPR"/>
    <property type="match status" value="1"/>
</dbReference>
<evidence type="ECO:0000313" key="6">
    <source>
        <dbReference type="Proteomes" id="UP001249851"/>
    </source>
</evidence>
<evidence type="ECO:0000256" key="2">
    <source>
        <dbReference type="ARBA" id="ARBA00022803"/>
    </source>
</evidence>
<evidence type="ECO:0000256" key="3">
    <source>
        <dbReference type="ARBA" id="ARBA00024020"/>
    </source>
</evidence>
<reference evidence="5" key="1">
    <citation type="journal article" date="2023" name="G3 (Bethesda)">
        <title>Whole genome assembly and annotation of the endangered Caribbean coral Acropora cervicornis.</title>
        <authorList>
            <person name="Selwyn J.D."/>
            <person name="Vollmer S.V."/>
        </authorList>
    </citation>
    <scope>NUCLEOTIDE SEQUENCE</scope>
    <source>
        <strain evidence="5">K2</strain>
    </source>
</reference>
<dbReference type="InterPro" id="IPR019734">
    <property type="entry name" value="TPR_rpt"/>
</dbReference>
<feature type="repeat" description="TPR" evidence="4">
    <location>
        <begin position="355"/>
        <end position="388"/>
    </location>
</feature>
<dbReference type="EMBL" id="JARQWQ010000155">
    <property type="protein sequence ID" value="KAK2548152.1"/>
    <property type="molecule type" value="Genomic_DNA"/>
</dbReference>
<comment type="similarity">
    <text evidence="3">Belongs to the TTC27 family.</text>
</comment>
<comment type="caution">
    <text evidence="5">The sequence shown here is derived from an EMBL/GenBank/DDBJ whole genome shotgun (WGS) entry which is preliminary data.</text>
</comment>
<dbReference type="AlphaFoldDB" id="A0AAD9PSA0"/>
<dbReference type="Gene3D" id="1.25.40.10">
    <property type="entry name" value="Tetratricopeptide repeat domain"/>
    <property type="match status" value="1"/>
</dbReference>
<reference evidence="5" key="2">
    <citation type="journal article" date="2023" name="Science">
        <title>Genomic signatures of disease resistance in endangered staghorn corals.</title>
        <authorList>
            <person name="Vollmer S.V."/>
            <person name="Selwyn J.D."/>
            <person name="Despard B.A."/>
            <person name="Roesel C.L."/>
        </authorList>
    </citation>
    <scope>NUCLEOTIDE SEQUENCE</scope>
    <source>
        <strain evidence="5">K2</strain>
    </source>
</reference>